<evidence type="ECO:0000313" key="1">
    <source>
        <dbReference type="EMBL" id="KKL91359.1"/>
    </source>
</evidence>
<accession>A0A0F9FY76</accession>
<name>A0A0F9FY76_9ZZZZ</name>
<protein>
    <submittedName>
        <fullName evidence="1">Uncharacterized protein</fullName>
    </submittedName>
</protein>
<sequence length="129" mass="14587">MSQFHPIVYVRGYAMTASEIADTVSMPYMGFNLGATKVRQSWDGTVYKQIFESPMLRLMKDYGYTDAFSDGAEIDRDITVKTVVIYRYYDQADRDFGEGKPLSIPAAALQLKDLILNIRQHLCGDNATL</sequence>
<dbReference type="AlphaFoldDB" id="A0A0F9FY76"/>
<feature type="non-terminal residue" evidence="1">
    <location>
        <position position="129"/>
    </location>
</feature>
<proteinExistence type="predicted"/>
<gene>
    <name evidence="1" type="ORF">LCGC14_1895440</name>
</gene>
<reference evidence="1" key="1">
    <citation type="journal article" date="2015" name="Nature">
        <title>Complex archaea that bridge the gap between prokaryotes and eukaryotes.</title>
        <authorList>
            <person name="Spang A."/>
            <person name="Saw J.H."/>
            <person name="Jorgensen S.L."/>
            <person name="Zaremba-Niedzwiedzka K."/>
            <person name="Martijn J."/>
            <person name="Lind A.E."/>
            <person name="van Eijk R."/>
            <person name="Schleper C."/>
            <person name="Guy L."/>
            <person name="Ettema T.J."/>
        </authorList>
    </citation>
    <scope>NUCLEOTIDE SEQUENCE</scope>
</reference>
<comment type="caution">
    <text evidence="1">The sequence shown here is derived from an EMBL/GenBank/DDBJ whole genome shotgun (WGS) entry which is preliminary data.</text>
</comment>
<dbReference type="EMBL" id="LAZR01019753">
    <property type="protein sequence ID" value="KKL91359.1"/>
    <property type="molecule type" value="Genomic_DNA"/>
</dbReference>
<organism evidence="1">
    <name type="scientific">marine sediment metagenome</name>
    <dbReference type="NCBI Taxonomy" id="412755"/>
    <lineage>
        <taxon>unclassified sequences</taxon>
        <taxon>metagenomes</taxon>
        <taxon>ecological metagenomes</taxon>
    </lineage>
</organism>